<dbReference type="PANTHER" id="PTHR46638:SF1">
    <property type="entry name" value="CORRINOID ADENOSYLTRANSFERASE"/>
    <property type="match status" value="1"/>
</dbReference>
<keyword evidence="2" id="KW-1185">Reference proteome</keyword>
<dbReference type="NCBIfam" id="TIGR00708">
    <property type="entry name" value="cobA"/>
    <property type="match status" value="1"/>
</dbReference>
<accession>A0ABV6YSN1</accession>
<dbReference type="SUPFAM" id="SSF52540">
    <property type="entry name" value="P-loop containing nucleoside triphosphate hydrolases"/>
    <property type="match status" value="1"/>
</dbReference>
<protein>
    <submittedName>
        <fullName evidence="1">Cob(I)yrinic acid a,c-diamide adenosyltransferase</fullName>
        <ecNumber evidence="1">2.5.1.17</ecNumber>
    </submittedName>
</protein>
<gene>
    <name evidence="1" type="primary">cobO</name>
    <name evidence="1" type="ORF">ACFL27_03200</name>
</gene>
<proteinExistence type="predicted"/>
<comment type="caution">
    <text evidence="1">The sequence shown here is derived from an EMBL/GenBank/DDBJ whole genome shotgun (WGS) entry which is preliminary data.</text>
</comment>
<dbReference type="NCBIfam" id="NF004637">
    <property type="entry name" value="PRK05986.1"/>
    <property type="match status" value="1"/>
</dbReference>
<dbReference type="InterPro" id="IPR003724">
    <property type="entry name" value="CblAdoTrfase_CobA"/>
</dbReference>
<dbReference type="EMBL" id="JBHPBY010000025">
    <property type="protein sequence ID" value="MFC1849195.1"/>
    <property type="molecule type" value="Genomic_DNA"/>
</dbReference>
<dbReference type="PANTHER" id="PTHR46638">
    <property type="entry name" value="CORRINOID ADENOSYLTRANSFERASE"/>
    <property type="match status" value="1"/>
</dbReference>
<dbReference type="CDD" id="cd00561">
    <property type="entry name" value="CobA_ACA"/>
    <property type="match status" value="1"/>
</dbReference>
<name>A0ABV6YSN1_UNCC1</name>
<dbReference type="Gene3D" id="3.40.50.300">
    <property type="entry name" value="P-loop containing nucleotide triphosphate hydrolases"/>
    <property type="match status" value="1"/>
</dbReference>
<dbReference type="Pfam" id="PF02572">
    <property type="entry name" value="CobA_CobO_BtuR"/>
    <property type="match status" value="1"/>
</dbReference>
<dbReference type="EC" id="2.5.1.17" evidence="1"/>
<evidence type="ECO:0000313" key="2">
    <source>
        <dbReference type="Proteomes" id="UP001594351"/>
    </source>
</evidence>
<dbReference type="PIRSF" id="PIRSF015617">
    <property type="entry name" value="Adensltrnsf_CobA"/>
    <property type="match status" value="1"/>
</dbReference>
<dbReference type="GO" id="GO:0008817">
    <property type="term" value="F:corrinoid adenosyltransferase activity"/>
    <property type="evidence" value="ECO:0007669"/>
    <property type="project" value="UniProtKB-EC"/>
</dbReference>
<dbReference type="InterPro" id="IPR027417">
    <property type="entry name" value="P-loop_NTPase"/>
</dbReference>
<reference evidence="1 2" key="1">
    <citation type="submission" date="2024-09" db="EMBL/GenBank/DDBJ databases">
        <title>Laminarin stimulates single cell rates of sulfate reduction while oxygen inhibits transcriptomic activity in coastal marine sediment.</title>
        <authorList>
            <person name="Lindsay M."/>
            <person name="Orcutt B."/>
            <person name="Emerson D."/>
            <person name="Stepanauskas R."/>
            <person name="D'Angelo T."/>
        </authorList>
    </citation>
    <scope>NUCLEOTIDE SEQUENCE [LARGE SCALE GENOMIC DNA]</scope>
    <source>
        <strain evidence="1">SAG AM-311-K15</strain>
    </source>
</reference>
<keyword evidence="1" id="KW-0808">Transferase</keyword>
<dbReference type="Proteomes" id="UP001594351">
    <property type="component" value="Unassembled WGS sequence"/>
</dbReference>
<evidence type="ECO:0000313" key="1">
    <source>
        <dbReference type="EMBL" id="MFC1849195.1"/>
    </source>
</evidence>
<organism evidence="1 2">
    <name type="scientific">candidate division CSSED10-310 bacterium</name>
    <dbReference type="NCBI Taxonomy" id="2855610"/>
    <lineage>
        <taxon>Bacteria</taxon>
        <taxon>Bacteria division CSSED10-310</taxon>
    </lineage>
</organism>
<sequence>MEKGFLHVYTGDGKGKTTAALGLALRAVGAGLKVFVAQFVKGMKYSEFESLKKLSDFITIRQYGRDCFIYQEPTPEDITLARNGLQEVREILISGDYDLVILDEATIANHYNLFSVVELLQVIDSRSPHVELVITGRNADQRLIDKADLVTEMKEIKHYYQRGIQARTGIEK</sequence>